<dbReference type="SUPFAM" id="SSF50129">
    <property type="entry name" value="GroES-like"/>
    <property type="match status" value="1"/>
</dbReference>
<evidence type="ECO:0000256" key="1">
    <source>
        <dbReference type="ARBA" id="ARBA00023002"/>
    </source>
</evidence>
<reference evidence="4 5" key="1">
    <citation type="submission" date="2019-10" db="EMBL/GenBank/DDBJ databases">
        <title>Complete genome sequence of Variovorax paradoxus 5C-2.</title>
        <authorList>
            <person name="Gogoleva N.E."/>
            <person name="Balkin A.S."/>
        </authorList>
    </citation>
    <scope>NUCLEOTIDE SEQUENCE [LARGE SCALE GENOMIC DNA]</scope>
    <source>
        <strain evidence="4 5">5C-2</strain>
    </source>
</reference>
<dbReference type="Pfam" id="PF08240">
    <property type="entry name" value="ADH_N"/>
    <property type="match status" value="1"/>
</dbReference>
<evidence type="ECO:0000313" key="5">
    <source>
        <dbReference type="Proteomes" id="UP000326780"/>
    </source>
</evidence>
<dbReference type="Gene3D" id="3.90.180.10">
    <property type="entry name" value="Medium-chain alcohol dehydrogenases, catalytic domain"/>
    <property type="match status" value="1"/>
</dbReference>
<sequence>MPETMMAARLHAIGEPLRIDRIPVPRPRAFDVLVEVKACGIVPNMRRVIGNFFGTQTPDAKLFPQLPAIFGLDPVGVVAEVGDHVTGVKVGERVYVNPARSCGSCRMCRLGRTLDCPVFTFQGYFGRSRELMSAYPYGGFSQYITAPSNALVKLPANVRDEAAARLGYLGTAYGAMKRIQVGPGDVLLVNGISGTLGLCAALLGLAMGARRILGTGRNAALLEKVKAIAPERIFVQALRDEPAVVASPSTDPLHIWTRELTDGWGVDAMIDCLPPGAPASAMVRALHSLRRGGRAVNVGAVTEPLSVNAFWLCANRIALEGSVWFTTAEGEEIAAMASTGSLDLSCLEHRIVSLDKINELLDQMPSNTDGGFANYVIDPTPVG</sequence>
<evidence type="ECO:0000256" key="2">
    <source>
        <dbReference type="SAM" id="Phobius"/>
    </source>
</evidence>
<dbReference type="PANTHER" id="PTHR43401:SF5">
    <property type="entry name" value="ALCOHOL DEHYDROGENASE-RELATED"/>
    <property type="match status" value="1"/>
</dbReference>
<keyword evidence="2" id="KW-1133">Transmembrane helix</keyword>
<keyword evidence="2" id="KW-0472">Membrane</keyword>
<keyword evidence="2" id="KW-0812">Transmembrane</keyword>
<dbReference type="InterPro" id="IPR050129">
    <property type="entry name" value="Zn_alcohol_dh"/>
</dbReference>
<dbReference type="GO" id="GO:0016491">
    <property type="term" value="F:oxidoreductase activity"/>
    <property type="evidence" value="ECO:0007669"/>
    <property type="project" value="UniProtKB-KW"/>
</dbReference>
<feature type="domain" description="Enoyl reductase (ER)" evidence="3">
    <location>
        <begin position="14"/>
        <end position="369"/>
    </location>
</feature>
<dbReference type="EMBL" id="CP045644">
    <property type="protein sequence ID" value="QFZ87700.1"/>
    <property type="molecule type" value="Genomic_DNA"/>
</dbReference>
<dbReference type="InterPro" id="IPR013149">
    <property type="entry name" value="ADH-like_C"/>
</dbReference>
<dbReference type="InterPro" id="IPR013154">
    <property type="entry name" value="ADH-like_N"/>
</dbReference>
<keyword evidence="1" id="KW-0560">Oxidoreductase</keyword>
<organism evidence="4 5">
    <name type="scientific">Variovorax paradoxus</name>
    <dbReference type="NCBI Taxonomy" id="34073"/>
    <lineage>
        <taxon>Bacteria</taxon>
        <taxon>Pseudomonadati</taxon>
        <taxon>Pseudomonadota</taxon>
        <taxon>Betaproteobacteria</taxon>
        <taxon>Burkholderiales</taxon>
        <taxon>Comamonadaceae</taxon>
        <taxon>Variovorax</taxon>
    </lineage>
</organism>
<dbReference type="AlphaFoldDB" id="A0A5Q0MCV8"/>
<feature type="transmembrane region" description="Helical" evidence="2">
    <location>
        <begin position="186"/>
        <end position="209"/>
    </location>
</feature>
<accession>A0A5Q0MCV8</accession>
<evidence type="ECO:0000313" key="4">
    <source>
        <dbReference type="EMBL" id="QFZ87700.1"/>
    </source>
</evidence>
<dbReference type="Proteomes" id="UP000326780">
    <property type="component" value="Chromosome"/>
</dbReference>
<dbReference type="Gene3D" id="3.40.50.720">
    <property type="entry name" value="NAD(P)-binding Rossmann-like Domain"/>
    <property type="match status" value="1"/>
</dbReference>
<dbReference type="InterPro" id="IPR011032">
    <property type="entry name" value="GroES-like_sf"/>
</dbReference>
<dbReference type="SUPFAM" id="SSF51735">
    <property type="entry name" value="NAD(P)-binding Rossmann-fold domains"/>
    <property type="match status" value="1"/>
</dbReference>
<proteinExistence type="predicted"/>
<dbReference type="Pfam" id="PF00107">
    <property type="entry name" value="ADH_zinc_N"/>
    <property type="match status" value="1"/>
</dbReference>
<gene>
    <name evidence="4" type="ORF">GFK26_21300</name>
</gene>
<evidence type="ECO:0000259" key="3">
    <source>
        <dbReference type="SMART" id="SM00829"/>
    </source>
</evidence>
<dbReference type="PANTHER" id="PTHR43401">
    <property type="entry name" value="L-THREONINE 3-DEHYDROGENASE"/>
    <property type="match status" value="1"/>
</dbReference>
<dbReference type="SMART" id="SM00829">
    <property type="entry name" value="PKS_ER"/>
    <property type="match status" value="1"/>
</dbReference>
<dbReference type="InterPro" id="IPR036291">
    <property type="entry name" value="NAD(P)-bd_dom_sf"/>
</dbReference>
<name>A0A5Q0MCV8_VARPD</name>
<protein>
    <submittedName>
        <fullName evidence="4">Alcohol dehydrogenase catalytic domain-containing protein</fullName>
    </submittedName>
</protein>
<dbReference type="InterPro" id="IPR020843">
    <property type="entry name" value="ER"/>
</dbReference>